<gene>
    <name evidence="1" type="ORF">LCGC14_0273920</name>
</gene>
<accession>A0A0F9TY77</accession>
<dbReference type="EMBL" id="LAZR01000153">
    <property type="protein sequence ID" value="KKN85980.1"/>
    <property type="molecule type" value="Genomic_DNA"/>
</dbReference>
<comment type="caution">
    <text evidence="1">The sequence shown here is derived from an EMBL/GenBank/DDBJ whole genome shotgun (WGS) entry which is preliminary data.</text>
</comment>
<reference evidence="1" key="1">
    <citation type="journal article" date="2015" name="Nature">
        <title>Complex archaea that bridge the gap between prokaryotes and eukaryotes.</title>
        <authorList>
            <person name="Spang A."/>
            <person name="Saw J.H."/>
            <person name="Jorgensen S.L."/>
            <person name="Zaremba-Niedzwiedzka K."/>
            <person name="Martijn J."/>
            <person name="Lind A.E."/>
            <person name="van Eijk R."/>
            <person name="Schleper C."/>
            <person name="Guy L."/>
            <person name="Ettema T.J."/>
        </authorList>
    </citation>
    <scope>NUCLEOTIDE SEQUENCE</scope>
</reference>
<protein>
    <submittedName>
        <fullName evidence="1">Uncharacterized protein</fullName>
    </submittedName>
</protein>
<dbReference type="AlphaFoldDB" id="A0A0F9TY77"/>
<evidence type="ECO:0000313" key="1">
    <source>
        <dbReference type="EMBL" id="KKN85980.1"/>
    </source>
</evidence>
<organism evidence="1">
    <name type="scientific">marine sediment metagenome</name>
    <dbReference type="NCBI Taxonomy" id="412755"/>
    <lineage>
        <taxon>unclassified sequences</taxon>
        <taxon>metagenomes</taxon>
        <taxon>ecological metagenomes</taxon>
    </lineage>
</organism>
<proteinExistence type="predicted"/>
<name>A0A0F9TY77_9ZZZZ</name>
<sequence>MNKLRELLALLKKLQTIDNTGDAAMMAGDLQDPAYTIELEKIVSGTRDADLFSAYLEWMLEDAGGQGLQDVIVSRPGYFEWRQAL</sequence>